<dbReference type="Gene3D" id="3.20.20.140">
    <property type="entry name" value="Metal-dependent hydrolases"/>
    <property type="match status" value="1"/>
</dbReference>
<feature type="compositionally biased region" description="Basic and acidic residues" evidence="1">
    <location>
        <begin position="304"/>
        <end position="314"/>
    </location>
</feature>
<accession>A0ABV6SAP6</accession>
<dbReference type="SUPFAM" id="SSF49785">
    <property type="entry name" value="Galactose-binding domain-like"/>
    <property type="match status" value="1"/>
</dbReference>
<feature type="chain" id="PRO_5047145154" evidence="2">
    <location>
        <begin position="26"/>
        <end position="639"/>
    </location>
</feature>
<evidence type="ECO:0000256" key="1">
    <source>
        <dbReference type="SAM" id="MobiDB-lite"/>
    </source>
</evidence>
<dbReference type="Gene3D" id="2.30.40.10">
    <property type="entry name" value="Urease, subunit C, domain 1"/>
    <property type="match status" value="1"/>
</dbReference>
<keyword evidence="5" id="KW-1185">Reference proteome</keyword>
<feature type="signal peptide" evidence="2">
    <location>
        <begin position="1"/>
        <end position="25"/>
    </location>
</feature>
<protein>
    <submittedName>
        <fullName evidence="4">Amidohydrolase family protein</fullName>
    </submittedName>
</protein>
<feature type="region of interest" description="Disordered" evidence="1">
    <location>
        <begin position="300"/>
        <end position="323"/>
    </location>
</feature>
<dbReference type="SUPFAM" id="SSF51338">
    <property type="entry name" value="Composite domain of metallo-dependent hydrolases"/>
    <property type="match status" value="1"/>
</dbReference>
<dbReference type="InterPro" id="IPR008979">
    <property type="entry name" value="Galactose-bd-like_sf"/>
</dbReference>
<dbReference type="InterPro" id="IPR051781">
    <property type="entry name" value="Metallo-dep_Hydrolase"/>
</dbReference>
<sequence>MRRLPSLCALIAGLATLSGASALNAADGEAALLIRGARVFDGTGAPAVTADVLVRGDRILAVGPALKAPRGSRIVDAHGETLLPGLHDLHTHLRSPGYNAPEDLGKAYAGYLVRGITTVNDYSVSAEMLQPIRAMIRQPGGIWAPHLNLAIRTGVPGGHGTEYGWGDFFTMKASTPRAAHGVMARALPYRPDEIKVFTDGWRYGRGGDLNSMNEETLAAIVSDAHKAGIPVVTHTVTLDGARIAAAAGVDSVVHGVGDAPVDADLIARMKARGTAYVSTMVVYEPQQTRVFTPAEWASLSPGEQAHENDRRAEAEHEEAGEDGAGAVAAYDARRWAMLQGNLKAMHAAGIPIGIGTDSGIGGVYHGPAAIREMVLYTRLGFTPAEVLVAATSTSAAIMGQARDHGTIAPGMRADLVLVDGRPDETIEDIWKVARVWVSGREAPLGKLRGELASPAMTPLPSVRMAGPIWTGTRADGRTDLDTLPVDATDSGADHSHITFVHPETGPAGERPVFMAAQFGAAPRPFAELVLPLTRGAIDLADASGFTGIAFTVKGAGDYRLRLESYGLDAGHWFAAPFSAHEAAAEVRLPFSAFAGAPGADGQAPRLDPGALRALRFQLSGTPGGTAWLELGQVRFYRGS</sequence>
<evidence type="ECO:0000313" key="4">
    <source>
        <dbReference type="EMBL" id="MFC0686328.1"/>
    </source>
</evidence>
<feature type="domain" description="Amidohydrolase-related" evidence="3">
    <location>
        <begin position="81"/>
        <end position="440"/>
    </location>
</feature>
<keyword evidence="2" id="KW-0732">Signal</keyword>
<dbReference type="InterPro" id="IPR006680">
    <property type="entry name" value="Amidohydro-rel"/>
</dbReference>
<reference evidence="4 5" key="1">
    <citation type="submission" date="2024-09" db="EMBL/GenBank/DDBJ databases">
        <authorList>
            <person name="Sun Q."/>
            <person name="Mori K."/>
        </authorList>
    </citation>
    <scope>NUCLEOTIDE SEQUENCE [LARGE SCALE GENOMIC DNA]</scope>
    <source>
        <strain evidence="4 5">CICC 11035S</strain>
    </source>
</reference>
<dbReference type="PANTHER" id="PTHR43135">
    <property type="entry name" value="ALPHA-D-RIBOSE 1-METHYLPHOSPHONATE 5-TRIPHOSPHATE DIPHOSPHATASE"/>
    <property type="match status" value="1"/>
</dbReference>
<dbReference type="Proteomes" id="UP001589858">
    <property type="component" value="Unassembled WGS sequence"/>
</dbReference>
<evidence type="ECO:0000256" key="2">
    <source>
        <dbReference type="SAM" id="SignalP"/>
    </source>
</evidence>
<dbReference type="SUPFAM" id="SSF51556">
    <property type="entry name" value="Metallo-dependent hydrolases"/>
    <property type="match status" value="1"/>
</dbReference>
<dbReference type="InterPro" id="IPR011059">
    <property type="entry name" value="Metal-dep_hydrolase_composite"/>
</dbReference>
<comment type="caution">
    <text evidence="4">The sequence shown here is derived from an EMBL/GenBank/DDBJ whole genome shotgun (WGS) entry which is preliminary data.</text>
</comment>
<dbReference type="EMBL" id="JBHLTM010000064">
    <property type="protein sequence ID" value="MFC0686328.1"/>
    <property type="molecule type" value="Genomic_DNA"/>
</dbReference>
<dbReference type="Pfam" id="PF01979">
    <property type="entry name" value="Amidohydro_1"/>
    <property type="match status" value="1"/>
</dbReference>
<proteinExistence type="predicted"/>
<dbReference type="PANTHER" id="PTHR43135:SF3">
    <property type="entry name" value="ALPHA-D-RIBOSE 1-METHYLPHOSPHONATE 5-TRIPHOSPHATE DIPHOSPHATASE"/>
    <property type="match status" value="1"/>
</dbReference>
<evidence type="ECO:0000313" key="5">
    <source>
        <dbReference type="Proteomes" id="UP001589858"/>
    </source>
</evidence>
<organism evidence="4 5">
    <name type="scientific">Novosphingobium clariflavum</name>
    <dbReference type="NCBI Taxonomy" id="2029884"/>
    <lineage>
        <taxon>Bacteria</taxon>
        <taxon>Pseudomonadati</taxon>
        <taxon>Pseudomonadota</taxon>
        <taxon>Alphaproteobacteria</taxon>
        <taxon>Sphingomonadales</taxon>
        <taxon>Sphingomonadaceae</taxon>
        <taxon>Novosphingobium</taxon>
    </lineage>
</organism>
<dbReference type="RefSeq" id="WP_267221863.1">
    <property type="nucleotide sequence ID" value="NZ_JAPCWC010000012.1"/>
</dbReference>
<gene>
    <name evidence="4" type="ORF">ACFFF8_17215</name>
</gene>
<dbReference type="InterPro" id="IPR032466">
    <property type="entry name" value="Metal_Hydrolase"/>
</dbReference>
<name>A0ABV6SAP6_9SPHN</name>
<evidence type="ECO:0000259" key="3">
    <source>
        <dbReference type="Pfam" id="PF01979"/>
    </source>
</evidence>